<feature type="coiled-coil region" evidence="1">
    <location>
        <begin position="72"/>
        <end position="135"/>
    </location>
</feature>
<accession>A0A7R9YSB7</accession>
<sequence length="310" mass="33791">MGSVNVLKELEELRSMLDTPKKVYTPGSRLDDSDGAGDAGYYAAGRTSLQVTPTAQPITGSASRGPQYAHALNHAERSADRLGKAIELAEEEMDAALKRTTDVHRSQLKSKEAELREMQRLMQDKERAVSSLRDTLATTKRTYEGRVSQLEGSLAMKDADISALREELSVARAEAEGLAYTARRESAAVGHELDSLRMREAELATTARARSDELSRLSSQLRTERDERRAAVGAAEELRRTVAVLQEELGSVKARSSAEIDALQRRLKAERSIRKACEKVCRSRPGVTLGLPAPPAGRPPSSPTGPCLPD</sequence>
<evidence type="ECO:0000313" key="3">
    <source>
        <dbReference type="EMBL" id="CAD8284998.1"/>
    </source>
</evidence>
<dbReference type="AlphaFoldDB" id="A0A7R9YSB7"/>
<reference evidence="3" key="1">
    <citation type="submission" date="2021-01" db="EMBL/GenBank/DDBJ databases">
        <authorList>
            <person name="Corre E."/>
            <person name="Pelletier E."/>
            <person name="Niang G."/>
            <person name="Scheremetjew M."/>
            <person name="Finn R."/>
            <person name="Kale V."/>
            <person name="Holt S."/>
            <person name="Cochrane G."/>
            <person name="Meng A."/>
            <person name="Brown T."/>
            <person name="Cohen L."/>
        </authorList>
    </citation>
    <scope>NUCLEOTIDE SEQUENCE</scope>
    <source>
        <strain evidence="3">CCMP219</strain>
    </source>
</reference>
<organism evidence="3">
    <name type="scientific">Chlamydomonas euryale</name>
    <dbReference type="NCBI Taxonomy" id="1486919"/>
    <lineage>
        <taxon>Eukaryota</taxon>
        <taxon>Viridiplantae</taxon>
        <taxon>Chlorophyta</taxon>
        <taxon>core chlorophytes</taxon>
        <taxon>Chlorophyceae</taxon>
        <taxon>CS clade</taxon>
        <taxon>Chlamydomonadales</taxon>
        <taxon>Chlamydomonadaceae</taxon>
        <taxon>Chlamydomonas</taxon>
    </lineage>
</organism>
<evidence type="ECO:0000256" key="2">
    <source>
        <dbReference type="SAM" id="MobiDB-lite"/>
    </source>
</evidence>
<keyword evidence="1" id="KW-0175">Coiled coil</keyword>
<feature type="compositionally biased region" description="Pro residues" evidence="2">
    <location>
        <begin position="292"/>
        <end position="310"/>
    </location>
</feature>
<feature type="region of interest" description="Disordered" evidence="2">
    <location>
        <begin position="284"/>
        <end position="310"/>
    </location>
</feature>
<feature type="coiled-coil region" evidence="1">
    <location>
        <begin position="228"/>
        <end position="255"/>
    </location>
</feature>
<dbReference type="EMBL" id="HBEC01010985">
    <property type="protein sequence ID" value="CAD8284998.1"/>
    <property type="molecule type" value="Transcribed_RNA"/>
</dbReference>
<gene>
    <name evidence="3" type="ORF">CEUR00632_LOCUS5036</name>
</gene>
<proteinExistence type="predicted"/>
<evidence type="ECO:0000256" key="1">
    <source>
        <dbReference type="SAM" id="Coils"/>
    </source>
</evidence>
<protein>
    <submittedName>
        <fullName evidence="3">Uncharacterized protein</fullName>
    </submittedName>
</protein>
<feature type="region of interest" description="Disordered" evidence="2">
    <location>
        <begin position="17"/>
        <end position="41"/>
    </location>
</feature>
<name>A0A7R9YSB7_9CHLO</name>